<dbReference type="Pfam" id="PF01375">
    <property type="entry name" value="Enterotoxin_a"/>
    <property type="match status" value="1"/>
</dbReference>
<dbReference type="InParanoid" id="A0A151GE84"/>
<name>A0A151GE84_DRECN</name>
<feature type="compositionally biased region" description="Gly residues" evidence="5">
    <location>
        <begin position="392"/>
        <end position="405"/>
    </location>
</feature>
<feature type="compositionally biased region" description="Basic and acidic residues" evidence="5">
    <location>
        <begin position="419"/>
        <end position="433"/>
    </location>
</feature>
<evidence type="ECO:0000313" key="7">
    <source>
        <dbReference type="Proteomes" id="UP000076580"/>
    </source>
</evidence>
<reference evidence="6 7" key="1">
    <citation type="journal article" date="2016" name="Sci. Rep.">
        <title>Insights into Adaptations to a Near-Obligate Nematode Endoparasitic Lifestyle from the Finished Genome of Drechmeria coniospora.</title>
        <authorList>
            <person name="Zhang L."/>
            <person name="Zhou Z."/>
            <person name="Guo Q."/>
            <person name="Fokkens L."/>
            <person name="Miskei M."/>
            <person name="Pocsi I."/>
            <person name="Zhang W."/>
            <person name="Chen M."/>
            <person name="Wang L."/>
            <person name="Sun Y."/>
            <person name="Donzelli B.G."/>
            <person name="Gibson D.M."/>
            <person name="Nelson D.R."/>
            <person name="Luo J.G."/>
            <person name="Rep M."/>
            <person name="Liu H."/>
            <person name="Yang S."/>
            <person name="Wang J."/>
            <person name="Krasnoff S.B."/>
            <person name="Xu Y."/>
            <person name="Molnar I."/>
            <person name="Lin M."/>
        </authorList>
    </citation>
    <scope>NUCLEOTIDE SEQUENCE [LARGE SCALE GENOMIC DNA]</scope>
    <source>
        <strain evidence="6 7">ARSEF 6962</strain>
    </source>
</reference>
<evidence type="ECO:0000256" key="3">
    <source>
        <dbReference type="ARBA" id="ARBA00023026"/>
    </source>
</evidence>
<evidence type="ECO:0000256" key="4">
    <source>
        <dbReference type="ARBA" id="ARBA00023157"/>
    </source>
</evidence>
<dbReference type="AlphaFoldDB" id="A0A151GE84"/>
<evidence type="ECO:0000313" key="6">
    <source>
        <dbReference type="EMBL" id="KYK55404.1"/>
    </source>
</evidence>
<keyword evidence="2" id="KW-0732">Signal</keyword>
<feature type="region of interest" description="Disordered" evidence="5">
    <location>
        <begin position="392"/>
        <end position="462"/>
    </location>
</feature>
<sequence length="808" mass="88561">MPGPMGALSNQAYDIADASNAVGSEGGIVDRFLILDTRHAMEQLHAPRSIMTRDPGYTGCFVRVSALVPYSSAMYKQLVDVMPSVFDSRQLGWHSLLVNPRPSPKYADPLGCTELDVHTNMGLLRATFLLLLFLGIGWGQSLPSRRSGTMLDRRQADDFDGEFPKEVYRGETKRTPADVERDGGFVSRGLQKQRAGTALSAMELDLGSSLFHHASGDDTASFTRYVSTSTDPGVALTFAVDDDAPTQKGYLYKIHADDRFLDLNRSLGKYSPYPGQKEHAAIEFIRYEQIEGWYEVTYEKHFSEPQIGKESQDKLRRGAFGHFKKNAKFDKSRFHNLRGRGRVPQLAGFPAISPAWQEVPWKAFKTQAVDKNLNAVIDSLCGGRLRARRGLGCTGRPGGQQGIDGSGPKRPSTGSKGKPRAEKADGGGRKASEAKGPVGAAKGKSRTGEPVRNAGTGPKYQSTGVRLTKETARVAAFVLVLPYARDLLEAIKQWDHPIGHAVKWFDDVMAAFQESIGGSQRQDIYGNDLKASLICALKGGRAEDTIVGRKSNICLAVADEFKEELRRDLDEGKLDQDIVMCEEAETYRGGSPHAWEETKRFCDALHRTDEYAERRLQQGINELLDVCDGYALKAPEDRDLAAKLDGGCTALQRGVRRIEKGDKAMAVTEGIPKITVGSCKLGPALQEPVEENCADETGSIPCGGRQTAKDRETGRAACGVCGFAWDPEGGKCRNRKGVLLWPQKISPPTDKCLQSLGERPCGGGRQTKADFRRGFTICTVCRLTWDPRAGVCKRMEGDVVVWPPRPKA</sequence>
<dbReference type="GO" id="GO:0090729">
    <property type="term" value="F:toxin activity"/>
    <property type="evidence" value="ECO:0007669"/>
    <property type="project" value="UniProtKB-KW"/>
</dbReference>
<comment type="caution">
    <text evidence="6">The sequence shown here is derived from an EMBL/GenBank/DDBJ whole genome shotgun (WGS) entry which is preliminary data.</text>
</comment>
<dbReference type="InterPro" id="IPR001144">
    <property type="entry name" value="Enterotoxin_A"/>
</dbReference>
<keyword evidence="1" id="KW-0800">Toxin</keyword>
<gene>
    <name evidence="6" type="ORF">DCS_07367</name>
</gene>
<dbReference type="Proteomes" id="UP000076580">
    <property type="component" value="Chromosome 03"/>
</dbReference>
<evidence type="ECO:0000256" key="1">
    <source>
        <dbReference type="ARBA" id="ARBA00022656"/>
    </source>
</evidence>
<proteinExistence type="predicted"/>
<evidence type="ECO:0000256" key="5">
    <source>
        <dbReference type="SAM" id="MobiDB-lite"/>
    </source>
</evidence>
<dbReference type="Gene3D" id="3.90.210.10">
    <property type="entry name" value="Heat-Labile Enterotoxin, subunit A"/>
    <property type="match status" value="1"/>
</dbReference>
<dbReference type="GeneID" id="63720010"/>
<dbReference type="PRINTS" id="PR00771">
    <property type="entry name" value="ENTEROTOXINA"/>
</dbReference>
<evidence type="ECO:0000256" key="2">
    <source>
        <dbReference type="ARBA" id="ARBA00022729"/>
    </source>
</evidence>
<dbReference type="STRING" id="98403.A0A151GE84"/>
<organism evidence="6 7">
    <name type="scientific">Drechmeria coniospora</name>
    <name type="common">Nematophagous fungus</name>
    <name type="synonym">Meria coniospora</name>
    <dbReference type="NCBI Taxonomy" id="98403"/>
    <lineage>
        <taxon>Eukaryota</taxon>
        <taxon>Fungi</taxon>
        <taxon>Dikarya</taxon>
        <taxon>Ascomycota</taxon>
        <taxon>Pezizomycotina</taxon>
        <taxon>Sordariomycetes</taxon>
        <taxon>Hypocreomycetidae</taxon>
        <taxon>Hypocreales</taxon>
        <taxon>Ophiocordycipitaceae</taxon>
        <taxon>Drechmeria</taxon>
    </lineage>
</organism>
<keyword evidence="3" id="KW-0843">Virulence</keyword>
<keyword evidence="7" id="KW-1185">Reference proteome</keyword>
<dbReference type="SUPFAM" id="SSF56399">
    <property type="entry name" value="ADP-ribosylation"/>
    <property type="match status" value="1"/>
</dbReference>
<dbReference type="EMBL" id="LAYC01000003">
    <property type="protein sequence ID" value="KYK55404.1"/>
    <property type="molecule type" value="Genomic_DNA"/>
</dbReference>
<protein>
    <submittedName>
        <fullName evidence="6">Heat-labile enterotoxin IIA, A chain</fullName>
    </submittedName>
</protein>
<keyword evidence="4" id="KW-1015">Disulfide bond</keyword>
<accession>A0A151GE84</accession>
<dbReference type="RefSeq" id="XP_040654756.1">
    <property type="nucleotide sequence ID" value="XM_040804652.1"/>
</dbReference>